<dbReference type="InterPro" id="IPR001173">
    <property type="entry name" value="Glyco_trans_2-like"/>
</dbReference>
<dbReference type="PROSITE" id="PS51677">
    <property type="entry name" value="NODB"/>
    <property type="match status" value="1"/>
</dbReference>
<dbReference type="Pfam" id="PF00535">
    <property type="entry name" value="Glycos_transf_2"/>
    <property type="match status" value="1"/>
</dbReference>
<feature type="domain" description="NodB homology" evidence="5">
    <location>
        <begin position="491"/>
        <end position="684"/>
    </location>
</feature>
<proteinExistence type="inferred from homology"/>
<dbReference type="Pfam" id="PF01522">
    <property type="entry name" value="Polysacc_deac_1"/>
    <property type="match status" value="1"/>
</dbReference>
<comment type="similarity">
    <text evidence="1">Belongs to the glycosyltransferase 2 family.</text>
</comment>
<feature type="transmembrane region" description="Helical" evidence="4">
    <location>
        <begin position="1046"/>
        <end position="1067"/>
    </location>
</feature>
<dbReference type="Gene3D" id="3.20.20.370">
    <property type="entry name" value="Glycoside hydrolase/deacetylase"/>
    <property type="match status" value="1"/>
</dbReference>
<evidence type="ECO:0000313" key="7">
    <source>
        <dbReference type="EMBL" id="RAJ79244.1"/>
    </source>
</evidence>
<dbReference type="EMBL" id="QLMA01000006">
    <property type="protein sequence ID" value="RAJ79244.1"/>
    <property type="molecule type" value="Genomic_DNA"/>
</dbReference>
<feature type="transmembrane region" description="Helical" evidence="4">
    <location>
        <begin position="723"/>
        <end position="745"/>
    </location>
</feature>
<dbReference type="GO" id="GO:0016810">
    <property type="term" value="F:hydrolase activity, acting on carbon-nitrogen (but not peptide) bonds"/>
    <property type="evidence" value="ECO:0007669"/>
    <property type="project" value="InterPro"/>
</dbReference>
<keyword evidence="4" id="KW-0472">Membrane</keyword>
<keyword evidence="8" id="KW-1185">Reference proteome</keyword>
<dbReference type="GO" id="GO:0016757">
    <property type="term" value="F:glycosyltransferase activity"/>
    <property type="evidence" value="ECO:0007669"/>
    <property type="project" value="UniProtKB-KW"/>
</dbReference>
<dbReference type="Gene3D" id="3.90.550.10">
    <property type="entry name" value="Spore Coat Polysaccharide Biosynthesis Protein SpsA, Chain A"/>
    <property type="match status" value="1"/>
</dbReference>
<dbReference type="InterPro" id="IPR017853">
    <property type="entry name" value="GH"/>
</dbReference>
<evidence type="ECO:0000313" key="8">
    <source>
        <dbReference type="Proteomes" id="UP000249819"/>
    </source>
</evidence>
<sequence length="1123" mass="126769">MNDGQQIFQTKSPLRWRTFQWTSRLLLIAVAAMAIIVWIALRDNYTPGLPTLEEYSHNNYKKLSHPVLPHNFTKQDTRTYKGFDDIITDKNRKAGMNAVIDGQQMKTIRAGFYVDWDPQSFYSLQSNIDKMNTVVPEWFFIDPKTDTLRPQIDMNALQLMQDHHVAILPLINNINVDQENGDFDSDILHQVLTNPAKKERLIADIIKYLHQYHLQGINIDFEELKEKSDEPLISFQQELYAKLHQQGLLVTQDVTPGNDDYNLKELNKYNDYIFLMGYDQHFTTSVAGPVSEERWIEKVLDQTANKVPANKIVLCIASYGYDWPAHSEGTTVTYQEALALANRNHAKVIFDEDTYNCHFTYKDDDGVLHQVQFMDAAGNFNTLRFADEYGTAGTAIWRLGSEDARLWRFYYRRLDNQSLKDQPFNFNNLSGIQAATAQPDYIGDGEVLDVVNDPHDGSIKVTPDTDNMVASQEYETLPTGYVIRKSGQVNKQVILTFDDGPDATYTPQVLDILKQEHVPAAFFVVGINAENNLTLLKKIYNSGNEIGNHTFTHPNIAAISPERANTEINATRLLIEAATGHSTILFRAPYNADAEPTTPEELKPVSLSKKNNYYTIGESIDPEDWEPGVSADTIYQRVVSQYEANPDRGIILLHDAGGDRSATVAALPRIIHYFKSKGIGFTTVASLLHKKPTDVMPAVNSSVIAMNGTVALIIFRIQQFLQAAFWLAIILGLIKILSMLIMATIQYFREKKNTLVATAQPGVSIIVPAYNESVNAVNTIKSLLQQRYPEFEIIFVDDGSKDNTYELVKTAFDQHPQVEVLTKPNGGKASALNYGIGYAKYDFVVCIDADTQLYPDAIEQLMRKFITEDTGAVAGNVKVGNETTLLARWQSIEYITAQNFDRRALDLVNGITVVPGAIGAFRKSAIQEAGGFTTDTLAEDCDLTIRILRKGYIVRNCTAAVAMTEAPETLNQFMKQRFRWSYGIMQSCRKNLDACFNPKYKALGMISLPNIVIFQVILPILAPLADIMFVWSLIWNRHDPAGMHKILFFYVFFLVVDLLVAMVAFLFEKAPLKKLIWMIPQKLVYRQLMYVILFRSIKKAIRGNAQGWGVLKRTGNVQVGMNA</sequence>
<dbReference type="PROSITE" id="PS51910">
    <property type="entry name" value="GH18_2"/>
    <property type="match status" value="1"/>
</dbReference>
<keyword evidence="4" id="KW-1133">Transmembrane helix</keyword>
<organism evidence="7 8">
    <name type="scientific">Chitinophaga dinghuensis</name>
    <dbReference type="NCBI Taxonomy" id="1539050"/>
    <lineage>
        <taxon>Bacteria</taxon>
        <taxon>Pseudomonadati</taxon>
        <taxon>Bacteroidota</taxon>
        <taxon>Chitinophagia</taxon>
        <taxon>Chitinophagales</taxon>
        <taxon>Chitinophagaceae</taxon>
        <taxon>Chitinophaga</taxon>
    </lineage>
</organism>
<dbReference type="CDD" id="cd06423">
    <property type="entry name" value="CESA_like"/>
    <property type="match status" value="1"/>
</dbReference>
<dbReference type="SUPFAM" id="SSF53448">
    <property type="entry name" value="Nucleotide-diphospho-sugar transferases"/>
    <property type="match status" value="1"/>
</dbReference>
<name>A0A327VWM1_9BACT</name>
<feature type="domain" description="GH18" evidence="6">
    <location>
        <begin position="107"/>
        <end position="417"/>
    </location>
</feature>
<evidence type="ECO:0000259" key="6">
    <source>
        <dbReference type="PROSITE" id="PS51910"/>
    </source>
</evidence>
<evidence type="ECO:0000259" key="5">
    <source>
        <dbReference type="PROSITE" id="PS51677"/>
    </source>
</evidence>
<dbReference type="Proteomes" id="UP000249819">
    <property type="component" value="Unassembled WGS sequence"/>
</dbReference>
<gene>
    <name evidence="7" type="ORF">CLV59_106305</name>
</gene>
<comment type="caution">
    <text evidence="7">The sequence shown here is derived from an EMBL/GenBank/DDBJ whole genome shotgun (WGS) entry which is preliminary data.</text>
</comment>
<dbReference type="SMART" id="SM00636">
    <property type="entry name" value="Glyco_18"/>
    <property type="match status" value="1"/>
</dbReference>
<reference evidence="7 8" key="1">
    <citation type="submission" date="2018-06" db="EMBL/GenBank/DDBJ databases">
        <title>Genomic Encyclopedia of Archaeal and Bacterial Type Strains, Phase II (KMG-II): from individual species to whole genera.</title>
        <authorList>
            <person name="Goeker M."/>
        </authorList>
    </citation>
    <scope>NUCLEOTIDE SEQUENCE [LARGE SCALE GENOMIC DNA]</scope>
    <source>
        <strain evidence="7 8">DSM 29821</strain>
    </source>
</reference>
<accession>A0A327VWM1</accession>
<dbReference type="Gene3D" id="3.10.50.10">
    <property type="match status" value="1"/>
</dbReference>
<evidence type="ECO:0000256" key="4">
    <source>
        <dbReference type="SAM" id="Phobius"/>
    </source>
</evidence>
<dbReference type="AlphaFoldDB" id="A0A327VWM1"/>
<dbReference type="PANTHER" id="PTHR43630">
    <property type="entry name" value="POLY-BETA-1,6-N-ACETYL-D-GLUCOSAMINE SYNTHASE"/>
    <property type="match status" value="1"/>
</dbReference>
<dbReference type="InterPro" id="IPR002509">
    <property type="entry name" value="NODB_dom"/>
</dbReference>
<dbReference type="GO" id="GO:0005975">
    <property type="term" value="P:carbohydrate metabolic process"/>
    <property type="evidence" value="ECO:0007669"/>
    <property type="project" value="InterPro"/>
</dbReference>
<keyword evidence="2" id="KW-0328">Glycosyltransferase</keyword>
<dbReference type="InterPro" id="IPR011583">
    <property type="entry name" value="Chitinase_II/V-like_cat"/>
</dbReference>
<dbReference type="InterPro" id="IPR001223">
    <property type="entry name" value="Glyco_hydro18_cat"/>
</dbReference>
<dbReference type="InterPro" id="IPR011330">
    <property type="entry name" value="Glyco_hydro/deAcase_b/a-brl"/>
</dbReference>
<keyword evidence="3" id="KW-0808">Transferase</keyword>
<feature type="transmembrane region" description="Helical" evidence="4">
    <location>
        <begin position="21"/>
        <end position="41"/>
    </location>
</feature>
<dbReference type="InterPro" id="IPR029044">
    <property type="entry name" value="Nucleotide-diphossugar_trans"/>
</dbReference>
<dbReference type="Gene3D" id="3.20.20.80">
    <property type="entry name" value="Glycosidases"/>
    <property type="match status" value="1"/>
</dbReference>
<evidence type="ECO:0000256" key="1">
    <source>
        <dbReference type="ARBA" id="ARBA00006739"/>
    </source>
</evidence>
<evidence type="ECO:0000256" key="3">
    <source>
        <dbReference type="ARBA" id="ARBA00022679"/>
    </source>
</evidence>
<dbReference type="CDD" id="cd10962">
    <property type="entry name" value="CE4_GT2-like"/>
    <property type="match status" value="1"/>
</dbReference>
<feature type="transmembrane region" description="Helical" evidence="4">
    <location>
        <begin position="1011"/>
        <end position="1034"/>
    </location>
</feature>
<dbReference type="InterPro" id="IPR029070">
    <property type="entry name" value="Chitinase_insertion_sf"/>
</dbReference>
<dbReference type="RefSeq" id="WP_111593703.1">
    <property type="nucleotide sequence ID" value="NZ_QLMA01000006.1"/>
</dbReference>
<dbReference type="OrthoDB" id="9766299at2"/>
<dbReference type="Pfam" id="PF00704">
    <property type="entry name" value="Glyco_hydro_18"/>
    <property type="match status" value="1"/>
</dbReference>
<dbReference type="PANTHER" id="PTHR43630:SF1">
    <property type="entry name" value="POLY-BETA-1,6-N-ACETYL-D-GLUCOSAMINE SYNTHASE"/>
    <property type="match status" value="1"/>
</dbReference>
<evidence type="ECO:0000256" key="2">
    <source>
        <dbReference type="ARBA" id="ARBA00022676"/>
    </source>
</evidence>
<protein>
    <submittedName>
        <fullName evidence="7">Poly-beta-1,6 N-acetyl-D-glucosamine synthase</fullName>
    </submittedName>
</protein>
<dbReference type="SUPFAM" id="SSF51445">
    <property type="entry name" value="(Trans)glycosidases"/>
    <property type="match status" value="1"/>
</dbReference>
<keyword evidence="4" id="KW-0812">Transmembrane</keyword>
<dbReference type="SUPFAM" id="SSF88713">
    <property type="entry name" value="Glycoside hydrolase/deacetylase"/>
    <property type="match status" value="1"/>
</dbReference>
<dbReference type="GO" id="GO:0008061">
    <property type="term" value="F:chitin binding"/>
    <property type="evidence" value="ECO:0007669"/>
    <property type="project" value="InterPro"/>
</dbReference>